<feature type="region of interest" description="Disordered" evidence="1">
    <location>
        <begin position="374"/>
        <end position="906"/>
    </location>
</feature>
<feature type="compositionally biased region" description="Basic residues" evidence="1">
    <location>
        <begin position="17"/>
        <end position="26"/>
    </location>
</feature>
<feature type="region of interest" description="Disordered" evidence="1">
    <location>
        <begin position="1"/>
        <end position="32"/>
    </location>
</feature>
<feature type="compositionally biased region" description="Low complexity" evidence="1">
    <location>
        <begin position="379"/>
        <end position="405"/>
    </location>
</feature>
<feature type="compositionally biased region" description="Polar residues" evidence="1">
    <location>
        <begin position="455"/>
        <end position="466"/>
    </location>
</feature>
<comment type="caution">
    <text evidence="2">The sequence shown here is derived from an EMBL/GenBank/DDBJ whole genome shotgun (WGS) entry which is preliminary data.</text>
</comment>
<feature type="compositionally biased region" description="Polar residues" evidence="1">
    <location>
        <begin position="660"/>
        <end position="680"/>
    </location>
</feature>
<evidence type="ECO:0000313" key="2">
    <source>
        <dbReference type="EMBL" id="KAF4338473.1"/>
    </source>
</evidence>
<dbReference type="GO" id="GO:0005634">
    <property type="term" value="C:nucleus"/>
    <property type="evidence" value="ECO:0007669"/>
    <property type="project" value="TreeGrafter"/>
</dbReference>
<feature type="compositionally biased region" description="Pro residues" evidence="1">
    <location>
        <begin position="742"/>
        <end position="751"/>
    </location>
</feature>
<dbReference type="PANTHER" id="PTHR24030">
    <property type="entry name" value="PROTEIN CMSS1"/>
    <property type="match status" value="1"/>
</dbReference>
<feature type="compositionally biased region" description="Pro residues" evidence="1">
    <location>
        <begin position="523"/>
        <end position="533"/>
    </location>
</feature>
<dbReference type="InterPro" id="IPR032704">
    <property type="entry name" value="Cms1"/>
</dbReference>
<feature type="compositionally biased region" description="Low complexity" evidence="1">
    <location>
        <begin position="762"/>
        <end position="775"/>
    </location>
</feature>
<dbReference type="AlphaFoldDB" id="A0A9P5DXZ8"/>
<sequence length="924" mass="94449">MSTSKKRQAEDIPVQPKPKKSKKRKANAPDDELLDTELGLNTLFTKMDNQLLADHLAQKLGRFGTDLSAVEISDMTVSANAIQDTTSWQESRTLDKFPDFLEKVSEDPEGLKKAPKKKGSPHTLIVAGAGLRAADIVRSMRKFQSKDNSVAKLFAKHMKVEEQVKFLQNHNTGICVGTPARLMDLIDNGALSLDNLKRLVVDASHIDQKKRGVMDMKDTMMPLARFLSRKEFKDRYGDEKKPLAFLDTPTPECATTCSRELMHYHDISTTEGLCHEMAVQRELFSCLASTCTDQYGQALTHAISVCSHHGASISNLLPVELQYRNLATRQFMPLVSRSDSASFGFENHFSLSVDCKAGSDGVLTLSLPESTLSVNQPIPNNGGFASSGAGNSNPNAASSPSRGAPDSNNGPLPGNTAGPGDGQDGTKGGTGPGGGNGDGAGASDPNVDYEDDNSKNGPPQSGNNEGQHVPAPVPPNPPTNNDSSQNGQPGGPPPNPADDAASGPSADDGNHPPGNPDQGTPAQPQPQPAPAPVNPDGGDKVPDQNGDNGSGEDCDDSVPPAADANSPRNSPARPLSPNTDGPVDCSINVHLPMCASYHPPPPPQPPFIPVPPPVFPPAAPAPAPTQQPPAPESSTPQSPSTVPGQGSPPCGDGVGVPSCPASNQPPNTSSGDVNKCSNTDADAGCGSSEPTSPQSPPQPAPPTITTDCSGGEDSPCRQGGDEKPKSGSGSPGDHIQDIPVGPGSPPLPFDIPPAGSGGGSCSGKSDSCPGNVPVPGNAPPLPAQVPSGNGSPSSPGTPQQANPPIPASPPSPPAVDQVPKSPQGNGNSGQAAGSPDQSNVNGGSEGAGAGNDHGDAANGGGDHGSEEPGTTAPVDSDQLPGSPVQAGPPQPTDSNSVGGHEGPQVITVIMPTQIESTATKVMTV</sequence>
<reference evidence="2" key="2">
    <citation type="submission" date="2020-02" db="EMBL/GenBank/DDBJ databases">
        <title>Identification and distribution of gene clusters putatively required for synthesis of sphingolipid metabolism inhibitors in phylogenetically diverse species of the filamentous fungus Fusarium.</title>
        <authorList>
            <person name="Kim H.-S."/>
            <person name="Busman M."/>
            <person name="Brown D.W."/>
            <person name="Divon H."/>
            <person name="Uhlig S."/>
            <person name="Proctor R.H."/>
        </authorList>
    </citation>
    <scope>NUCLEOTIDE SEQUENCE</scope>
    <source>
        <strain evidence="2">NRRL 25174</strain>
    </source>
</reference>
<dbReference type="EMBL" id="PVQB02000341">
    <property type="protein sequence ID" value="KAF4338473.1"/>
    <property type="molecule type" value="Genomic_DNA"/>
</dbReference>
<dbReference type="GO" id="GO:0030686">
    <property type="term" value="C:90S preribosome"/>
    <property type="evidence" value="ECO:0007669"/>
    <property type="project" value="TreeGrafter"/>
</dbReference>
<feature type="compositionally biased region" description="Gly residues" evidence="1">
    <location>
        <begin position="843"/>
        <end position="862"/>
    </location>
</feature>
<feature type="compositionally biased region" description="Low complexity" evidence="1">
    <location>
        <begin position="786"/>
        <end position="800"/>
    </location>
</feature>
<dbReference type="Gene3D" id="3.40.50.300">
    <property type="entry name" value="P-loop containing nucleotide triphosphate hydrolases"/>
    <property type="match status" value="1"/>
</dbReference>
<evidence type="ECO:0000313" key="3">
    <source>
        <dbReference type="Proteomes" id="UP000730481"/>
    </source>
</evidence>
<proteinExistence type="predicted"/>
<feature type="compositionally biased region" description="Pro residues" evidence="1">
    <location>
        <begin position="693"/>
        <end position="702"/>
    </location>
</feature>
<feature type="compositionally biased region" description="Low complexity" evidence="1">
    <location>
        <begin position="632"/>
        <end position="643"/>
    </location>
</feature>
<dbReference type="PANTHER" id="PTHR24030:SF0">
    <property type="entry name" value="PROTEIN CMSS1"/>
    <property type="match status" value="1"/>
</dbReference>
<dbReference type="Pfam" id="PF14617">
    <property type="entry name" value="CMS1"/>
    <property type="match status" value="1"/>
</dbReference>
<feature type="compositionally biased region" description="Polar residues" evidence="1">
    <location>
        <begin position="820"/>
        <end position="842"/>
    </location>
</feature>
<feature type="compositionally biased region" description="Low complexity" evidence="1">
    <location>
        <begin position="497"/>
        <end position="507"/>
    </location>
</feature>
<dbReference type="InterPro" id="IPR027417">
    <property type="entry name" value="P-loop_NTPase"/>
</dbReference>
<feature type="compositionally biased region" description="Gly residues" evidence="1">
    <location>
        <begin position="417"/>
        <end position="440"/>
    </location>
</feature>
<dbReference type="SUPFAM" id="SSF52540">
    <property type="entry name" value="P-loop containing nucleoside triphosphate hydrolases"/>
    <property type="match status" value="1"/>
</dbReference>
<protein>
    <submittedName>
        <fullName evidence="2">Uncharacterized protein</fullName>
    </submittedName>
</protein>
<organism evidence="2 3">
    <name type="scientific">Fusarium beomiforme</name>
    <dbReference type="NCBI Taxonomy" id="44412"/>
    <lineage>
        <taxon>Eukaryota</taxon>
        <taxon>Fungi</taxon>
        <taxon>Dikarya</taxon>
        <taxon>Ascomycota</taxon>
        <taxon>Pezizomycotina</taxon>
        <taxon>Sordariomycetes</taxon>
        <taxon>Hypocreomycetidae</taxon>
        <taxon>Hypocreales</taxon>
        <taxon>Nectriaceae</taxon>
        <taxon>Fusarium</taxon>
        <taxon>Fusarium burgessii species complex</taxon>
    </lineage>
</organism>
<accession>A0A9P5DXZ8</accession>
<feature type="compositionally biased region" description="Pro residues" evidence="1">
    <location>
        <begin position="598"/>
        <end position="631"/>
    </location>
</feature>
<evidence type="ECO:0000256" key="1">
    <source>
        <dbReference type="SAM" id="MobiDB-lite"/>
    </source>
</evidence>
<feature type="compositionally biased region" description="Pro residues" evidence="1">
    <location>
        <begin position="801"/>
        <end position="813"/>
    </location>
</feature>
<keyword evidence="3" id="KW-1185">Reference proteome</keyword>
<reference evidence="2" key="1">
    <citation type="journal article" date="2017" name="Mycologia">
        <title>Fusarium algeriense, sp. nov., a novel toxigenic crown rot pathogen of durum wheat from Algeria is nested in the Fusarium burgessii species complex.</title>
        <authorList>
            <person name="Laraba I."/>
            <person name="Keddad A."/>
            <person name="Boureghda H."/>
            <person name="Abdallah N."/>
            <person name="Vaughan M.M."/>
            <person name="Proctor R.H."/>
            <person name="Busman M."/>
            <person name="O'Donnell K."/>
        </authorList>
    </citation>
    <scope>NUCLEOTIDE SEQUENCE</scope>
    <source>
        <strain evidence="2">NRRL 25174</strain>
    </source>
</reference>
<name>A0A9P5DXZ8_9HYPO</name>
<gene>
    <name evidence="2" type="ORF">FBEOM_7618</name>
</gene>
<dbReference type="OrthoDB" id="1929311at2759"/>
<dbReference type="Proteomes" id="UP000730481">
    <property type="component" value="Unassembled WGS sequence"/>
</dbReference>